<dbReference type="InterPro" id="IPR013783">
    <property type="entry name" value="Ig-like_fold"/>
</dbReference>
<proteinExistence type="predicted"/>
<dbReference type="Proteomes" id="UP000673975">
    <property type="component" value="Unassembled WGS sequence"/>
</dbReference>
<dbReference type="Gene3D" id="2.60.40.10">
    <property type="entry name" value="Immunoglobulins"/>
    <property type="match status" value="1"/>
</dbReference>
<name>A0A8J7RUK6_9BACT</name>
<evidence type="ECO:0000313" key="3">
    <source>
        <dbReference type="Proteomes" id="UP000673975"/>
    </source>
</evidence>
<accession>A0A8J7RUK6</accession>
<dbReference type="Pfam" id="PF01833">
    <property type="entry name" value="TIG"/>
    <property type="match status" value="1"/>
</dbReference>
<protein>
    <submittedName>
        <fullName evidence="2">IPT/TIG domain-containing protein</fullName>
    </submittedName>
</protein>
<dbReference type="AlphaFoldDB" id="A0A8J7RUK6"/>
<comment type="caution">
    <text evidence="2">The sequence shown here is derived from an EMBL/GenBank/DDBJ whole genome shotgun (WGS) entry which is preliminary data.</text>
</comment>
<organism evidence="2 3">
    <name type="scientific">Natronogracilivirga saccharolytica</name>
    <dbReference type="NCBI Taxonomy" id="2812953"/>
    <lineage>
        <taxon>Bacteria</taxon>
        <taxon>Pseudomonadati</taxon>
        <taxon>Balneolota</taxon>
        <taxon>Balneolia</taxon>
        <taxon>Balneolales</taxon>
        <taxon>Cyclonatronaceae</taxon>
        <taxon>Natronogracilivirga</taxon>
    </lineage>
</organism>
<evidence type="ECO:0000313" key="2">
    <source>
        <dbReference type="EMBL" id="MBP3193242.1"/>
    </source>
</evidence>
<feature type="domain" description="IPT/TIG" evidence="1">
    <location>
        <begin position="44"/>
        <end position="110"/>
    </location>
</feature>
<dbReference type="EMBL" id="JAFIDN010000009">
    <property type="protein sequence ID" value="MBP3193242.1"/>
    <property type="molecule type" value="Genomic_DNA"/>
</dbReference>
<reference evidence="2" key="1">
    <citation type="submission" date="2021-02" db="EMBL/GenBank/DDBJ databases">
        <title>Natronogracilivirga saccharolytica gen. nov. sp. nov. a new anaerobic, haloalkiliphilic carbohydrate-fermenting bacterium from soda lake and proposing of Cyclonatronumiaceae fam. nov. in the phylum Balneolaeota.</title>
        <authorList>
            <person name="Zhilina T.N."/>
            <person name="Sorokin D.Y."/>
            <person name="Zavarzina D.G."/>
            <person name="Toshchakov S.V."/>
            <person name="Kublanov I.V."/>
        </authorList>
    </citation>
    <scope>NUCLEOTIDE SEQUENCE</scope>
    <source>
        <strain evidence="2">Z-1702</strain>
    </source>
</reference>
<keyword evidence="3" id="KW-1185">Reference proteome</keyword>
<dbReference type="RefSeq" id="WP_210512700.1">
    <property type="nucleotide sequence ID" value="NZ_JAFIDN010000009.1"/>
</dbReference>
<dbReference type="InterPro" id="IPR014756">
    <property type="entry name" value="Ig_E-set"/>
</dbReference>
<gene>
    <name evidence="2" type="ORF">NATSA_11245</name>
</gene>
<evidence type="ECO:0000259" key="1">
    <source>
        <dbReference type="Pfam" id="PF01833"/>
    </source>
</evidence>
<dbReference type="InterPro" id="IPR002909">
    <property type="entry name" value="IPT_dom"/>
</dbReference>
<sequence length="411" mass="45790">MTATLQACTEDSNVIFDPEWQGDPDPVISETFPENTAYAGIGSITPDGLEPVVIMGEDFGANPDDVIVYFGTSRATILELQSDRILVTPPDDPGNERRIRVVRIGSEQYSETDYSLRSVFTAFPGFESADEPRSITTDFNGELIAVNILSDRFDGMLRMDRDGERENLVDGEDWTYYKVQHGPDGALYSVRGATVPIIYKAEPGQTVPEIFLGPQPDLGGNRTRMQDLEFDQNGFMWSGGRNGDGPNADLVRIDLDSYDPDDIPASVERFRFEGDINAIRVHDGYLYAAAIRETDDVESSNIYRFEILADNTLGNEELYLQLPGPEYLIRDMVFTVDGDMVLATDTEESVLVYRNNQLEELYPGIVPAGARDFAVSSIDPTQLLVNIVSSEMTEIIILEMEQEMAQIYGTF</sequence>
<dbReference type="SUPFAM" id="SSF63829">
    <property type="entry name" value="Calcium-dependent phosphotriesterase"/>
    <property type="match status" value="1"/>
</dbReference>
<dbReference type="SUPFAM" id="SSF81296">
    <property type="entry name" value="E set domains"/>
    <property type="match status" value="1"/>
</dbReference>